<comment type="similarity">
    <text evidence="1 4">Belongs to the thiolase-like superfamily. Thiolase family.</text>
</comment>
<feature type="domain" description="Thiolase C-terminal" evidence="6">
    <location>
        <begin position="256"/>
        <end position="376"/>
    </location>
</feature>
<evidence type="ECO:0000259" key="6">
    <source>
        <dbReference type="Pfam" id="PF02803"/>
    </source>
</evidence>
<keyword evidence="3 4" id="KW-0012">Acyltransferase</keyword>
<comment type="caution">
    <text evidence="7">The sequence shown here is derived from an EMBL/GenBank/DDBJ whole genome shotgun (WGS) entry which is preliminary data.</text>
</comment>
<gene>
    <name evidence="7" type="ORF">GCM10023214_07820</name>
</gene>
<sequence length="378" mass="38770">MTQRVAIVSAVRTPIGRAGRAYAGVHPVDLLAASLKGAVRGLPDPAAVDQALVGCVYQVGDQSANVGRNAWLAAGLPITTPASTVDTQCGSSQQAVNLAASLVMAGQADLVVAAGVESLGRVPPDLSRAGGDPYPPSLRSRYGMPHQAVAGEAFARAYGISRAESDAFGLRSHLRAHAAWENGIFDDHVVTVDGADGPLLARDEGIRGDSTAEKLAGLKPAFDADGIITAGSASQLSDGSAAVLLASERAIAENGLTPLAWIRRVVSVGTDPDLMLEGPIVATRRLLDAEGLATGDFTLVEVHEAFAPVVCAWQHTYRAEEDRLNRHGGAISMGHPFGASGVRQLADLAHGLKTRAGLGLSVMCCAGGIGTGTVLEAA</sequence>
<reference evidence="8" key="1">
    <citation type="journal article" date="2019" name="Int. J. Syst. Evol. Microbiol.">
        <title>The Global Catalogue of Microorganisms (GCM) 10K type strain sequencing project: providing services to taxonomists for standard genome sequencing and annotation.</title>
        <authorList>
            <consortium name="The Broad Institute Genomics Platform"/>
            <consortium name="The Broad Institute Genome Sequencing Center for Infectious Disease"/>
            <person name="Wu L."/>
            <person name="Ma J."/>
        </authorList>
    </citation>
    <scope>NUCLEOTIDE SEQUENCE [LARGE SCALE GENOMIC DNA]</scope>
    <source>
        <strain evidence="8">JCM 18054</strain>
    </source>
</reference>
<evidence type="ECO:0000313" key="7">
    <source>
        <dbReference type="EMBL" id="GAA5153993.1"/>
    </source>
</evidence>
<dbReference type="NCBIfam" id="TIGR01930">
    <property type="entry name" value="AcCoA-C-Actrans"/>
    <property type="match status" value="1"/>
</dbReference>
<keyword evidence="2 4" id="KW-0808">Transferase</keyword>
<evidence type="ECO:0000256" key="1">
    <source>
        <dbReference type="ARBA" id="ARBA00010982"/>
    </source>
</evidence>
<organism evidence="7 8">
    <name type="scientific">Amycolatopsis dongchuanensis</name>
    <dbReference type="NCBI Taxonomy" id="1070866"/>
    <lineage>
        <taxon>Bacteria</taxon>
        <taxon>Bacillati</taxon>
        <taxon>Actinomycetota</taxon>
        <taxon>Actinomycetes</taxon>
        <taxon>Pseudonocardiales</taxon>
        <taxon>Pseudonocardiaceae</taxon>
        <taxon>Amycolatopsis</taxon>
    </lineage>
</organism>
<dbReference type="Gene3D" id="3.40.47.10">
    <property type="match status" value="1"/>
</dbReference>
<name>A0ABP9PYZ8_9PSEU</name>
<dbReference type="Pfam" id="PF00108">
    <property type="entry name" value="Thiolase_N"/>
    <property type="match status" value="1"/>
</dbReference>
<evidence type="ECO:0000256" key="2">
    <source>
        <dbReference type="ARBA" id="ARBA00022679"/>
    </source>
</evidence>
<keyword evidence="8" id="KW-1185">Reference proteome</keyword>
<dbReference type="Pfam" id="PF02803">
    <property type="entry name" value="Thiolase_C"/>
    <property type="match status" value="1"/>
</dbReference>
<dbReference type="InterPro" id="IPR002155">
    <property type="entry name" value="Thiolase"/>
</dbReference>
<accession>A0ABP9PYZ8</accession>
<evidence type="ECO:0000256" key="4">
    <source>
        <dbReference type="RuleBase" id="RU003557"/>
    </source>
</evidence>
<feature type="domain" description="Thiolase N-terminal" evidence="5">
    <location>
        <begin position="5"/>
        <end position="248"/>
    </location>
</feature>
<dbReference type="InterPro" id="IPR016039">
    <property type="entry name" value="Thiolase-like"/>
</dbReference>
<dbReference type="PANTHER" id="PTHR43365:SF1">
    <property type="entry name" value="ACETYL-COA C-ACYLTRANSFERASE"/>
    <property type="match status" value="1"/>
</dbReference>
<dbReference type="InterPro" id="IPR020616">
    <property type="entry name" value="Thiolase_N"/>
</dbReference>
<dbReference type="EMBL" id="BAABIB010000018">
    <property type="protein sequence ID" value="GAA5153993.1"/>
    <property type="molecule type" value="Genomic_DNA"/>
</dbReference>
<dbReference type="InterPro" id="IPR020617">
    <property type="entry name" value="Thiolase_C"/>
</dbReference>
<proteinExistence type="inferred from homology"/>
<evidence type="ECO:0000313" key="8">
    <source>
        <dbReference type="Proteomes" id="UP001500192"/>
    </source>
</evidence>
<dbReference type="Proteomes" id="UP001500192">
    <property type="component" value="Unassembled WGS sequence"/>
</dbReference>
<protein>
    <submittedName>
        <fullName evidence="7">Thiolase family protein</fullName>
    </submittedName>
</protein>
<evidence type="ECO:0000259" key="5">
    <source>
        <dbReference type="Pfam" id="PF00108"/>
    </source>
</evidence>
<evidence type="ECO:0000256" key="3">
    <source>
        <dbReference type="ARBA" id="ARBA00023315"/>
    </source>
</evidence>
<dbReference type="InterPro" id="IPR020613">
    <property type="entry name" value="Thiolase_CS"/>
</dbReference>
<dbReference type="CDD" id="cd00751">
    <property type="entry name" value="thiolase"/>
    <property type="match status" value="1"/>
</dbReference>
<dbReference type="PANTHER" id="PTHR43365">
    <property type="entry name" value="BLR7806 PROTEIN"/>
    <property type="match status" value="1"/>
</dbReference>
<dbReference type="SUPFAM" id="SSF53901">
    <property type="entry name" value="Thiolase-like"/>
    <property type="match status" value="2"/>
</dbReference>
<dbReference type="PROSITE" id="PS00737">
    <property type="entry name" value="THIOLASE_2"/>
    <property type="match status" value="1"/>
</dbReference>
<dbReference type="PIRSF" id="PIRSF000429">
    <property type="entry name" value="Ac-CoA_Ac_transf"/>
    <property type="match status" value="1"/>
</dbReference>
<dbReference type="RefSeq" id="WP_346052192.1">
    <property type="nucleotide sequence ID" value="NZ_BAABIB010000018.1"/>
</dbReference>